<name>A0A0R3BIK0_9BRAD</name>
<reference evidence="1 2" key="1">
    <citation type="submission" date="2015-09" db="EMBL/GenBank/DDBJ databases">
        <title>Draft Genome Sequence of the Strain BR 3267 (Bradyrhizobium yuanmingense) recommended as inoculant for cowpea in Brazil.</title>
        <authorList>
            <person name="Simoes-Araujo J.L."/>
            <person name="Zilli J.E."/>
        </authorList>
    </citation>
    <scope>NUCLEOTIDE SEQUENCE [LARGE SCALE GENOMIC DNA]</scope>
    <source>
        <strain evidence="1 2">BR3267</strain>
    </source>
</reference>
<organism evidence="1 2">
    <name type="scientific">Bradyrhizobium yuanmingense</name>
    <dbReference type="NCBI Taxonomy" id="108015"/>
    <lineage>
        <taxon>Bacteria</taxon>
        <taxon>Pseudomonadati</taxon>
        <taxon>Pseudomonadota</taxon>
        <taxon>Alphaproteobacteria</taxon>
        <taxon>Hyphomicrobiales</taxon>
        <taxon>Nitrobacteraceae</taxon>
        <taxon>Bradyrhizobium</taxon>
    </lineage>
</organism>
<comment type="caution">
    <text evidence="1">The sequence shown here is derived from an EMBL/GenBank/DDBJ whole genome shotgun (WGS) entry which is preliminary data.</text>
</comment>
<evidence type="ECO:0000313" key="2">
    <source>
        <dbReference type="Proteomes" id="UP000051380"/>
    </source>
</evidence>
<evidence type="ECO:0000313" key="1">
    <source>
        <dbReference type="EMBL" id="KRP85074.1"/>
    </source>
</evidence>
<protein>
    <submittedName>
        <fullName evidence="1">Uncharacterized protein</fullName>
    </submittedName>
</protein>
<dbReference type="AlphaFoldDB" id="A0A0R3BIK0"/>
<dbReference type="EMBL" id="LJYF01000054">
    <property type="protein sequence ID" value="KRP85074.1"/>
    <property type="molecule type" value="Genomic_DNA"/>
</dbReference>
<proteinExistence type="predicted"/>
<dbReference type="Proteomes" id="UP000051380">
    <property type="component" value="Unassembled WGS sequence"/>
</dbReference>
<sequence length="87" mass="9578">MPKPIAYRATGDDMRINNPNVGFIELLLANPFGLTNKDPVCQIGDDLCDIRIGLFVGRSIARQRHGDHAGARSYGIESSIDTAWHAR</sequence>
<accession>A0A0R3BIK0</accession>
<gene>
    <name evidence="1" type="ORF">AOQ72_04935</name>
</gene>